<evidence type="ECO:0000313" key="4">
    <source>
        <dbReference type="Proteomes" id="UP000180194"/>
    </source>
</evidence>
<name>A0ABX3CNS6_9BACI</name>
<dbReference type="Pfam" id="PF10779">
    <property type="entry name" value="XhlA"/>
    <property type="match status" value="1"/>
</dbReference>
<feature type="coiled-coil region" evidence="1">
    <location>
        <begin position="12"/>
        <end position="60"/>
    </location>
</feature>
<proteinExistence type="predicted"/>
<evidence type="ECO:0000256" key="2">
    <source>
        <dbReference type="SAM" id="Phobius"/>
    </source>
</evidence>
<protein>
    <recommendedName>
        <fullName evidence="5">Hemolysin XhlA</fullName>
    </recommendedName>
</protein>
<keyword evidence="2" id="KW-1133">Transmembrane helix</keyword>
<dbReference type="InterPro" id="IPR019715">
    <property type="entry name" value="Haemolysin_XhlA"/>
</dbReference>
<evidence type="ECO:0000256" key="1">
    <source>
        <dbReference type="SAM" id="Coils"/>
    </source>
</evidence>
<gene>
    <name evidence="3" type="ORF">BBV17_23895</name>
</gene>
<evidence type="ECO:0000313" key="3">
    <source>
        <dbReference type="EMBL" id="OHX45074.1"/>
    </source>
</evidence>
<dbReference type="EMBL" id="MBRJ01000038">
    <property type="protein sequence ID" value="OHX45074.1"/>
    <property type="molecule type" value="Genomic_DNA"/>
</dbReference>
<keyword evidence="2" id="KW-0812">Transmembrane</keyword>
<comment type="caution">
    <text evidence="3">The sequence shown here is derived from an EMBL/GenBank/DDBJ whole genome shotgun (WGS) entry which is preliminary data.</text>
</comment>
<evidence type="ECO:0008006" key="5">
    <source>
        <dbReference type="Google" id="ProtNLM"/>
    </source>
</evidence>
<feature type="transmembrane region" description="Helical" evidence="2">
    <location>
        <begin position="68"/>
        <end position="88"/>
    </location>
</feature>
<keyword evidence="2" id="KW-0472">Membrane</keyword>
<accession>A0ABX3CNS6</accession>
<reference evidence="3 4" key="1">
    <citation type="submission" date="2016-07" db="EMBL/GenBank/DDBJ databases">
        <title>Bacillus oceanisediminis whole genome.</title>
        <authorList>
            <person name="Pal Y."/>
            <person name="Verma A."/>
            <person name="Mual P."/>
            <person name="Srinivasan K."/>
        </authorList>
    </citation>
    <scope>NUCLEOTIDE SEQUENCE [LARGE SCALE GENOMIC DNA]</scope>
    <source>
        <strain evidence="3 4">Bhandara28</strain>
    </source>
</reference>
<keyword evidence="1" id="KW-0175">Coiled coil</keyword>
<keyword evidence="4" id="KW-1185">Reference proteome</keyword>
<sequence length="93" mass="10830">MTQEAETVDIWKQTIQRDLEVLKKNDEKQQEEITKLKQITDFHERDIKDIKETLREIKDDTKWLRRSITNALIVAIISGAVAIFYAAIKMGGN</sequence>
<organism evidence="3 4">
    <name type="scientific">Cytobacillus oceanisediminis</name>
    <dbReference type="NCBI Taxonomy" id="665099"/>
    <lineage>
        <taxon>Bacteria</taxon>
        <taxon>Bacillati</taxon>
        <taxon>Bacillota</taxon>
        <taxon>Bacilli</taxon>
        <taxon>Bacillales</taxon>
        <taxon>Bacillaceae</taxon>
        <taxon>Cytobacillus</taxon>
    </lineage>
</organism>
<dbReference type="Proteomes" id="UP000180194">
    <property type="component" value="Unassembled WGS sequence"/>
</dbReference>